<feature type="region of interest" description="Disordered" evidence="1">
    <location>
        <begin position="1"/>
        <end position="60"/>
    </location>
</feature>
<gene>
    <name evidence="2" type="ORF">C8F04DRAFT_1315836</name>
</gene>
<name>A0AAD6S810_9AGAR</name>
<dbReference type="EMBL" id="JARJCM010000249">
    <property type="protein sequence ID" value="KAJ7020832.1"/>
    <property type="molecule type" value="Genomic_DNA"/>
</dbReference>
<feature type="compositionally biased region" description="Low complexity" evidence="1">
    <location>
        <begin position="86"/>
        <end position="105"/>
    </location>
</feature>
<feature type="compositionally biased region" description="Polar residues" evidence="1">
    <location>
        <begin position="1"/>
        <end position="17"/>
    </location>
</feature>
<proteinExistence type="predicted"/>
<evidence type="ECO:0000256" key="1">
    <source>
        <dbReference type="SAM" id="MobiDB-lite"/>
    </source>
</evidence>
<keyword evidence="3" id="KW-1185">Reference proteome</keyword>
<comment type="caution">
    <text evidence="2">The sequence shown here is derived from an EMBL/GenBank/DDBJ whole genome shotgun (WGS) entry which is preliminary data.</text>
</comment>
<evidence type="ECO:0000313" key="3">
    <source>
        <dbReference type="Proteomes" id="UP001218188"/>
    </source>
</evidence>
<feature type="compositionally biased region" description="Pro residues" evidence="1">
    <location>
        <begin position="18"/>
        <end position="51"/>
    </location>
</feature>
<feature type="region of interest" description="Disordered" evidence="1">
    <location>
        <begin position="77"/>
        <end position="152"/>
    </location>
</feature>
<protein>
    <submittedName>
        <fullName evidence="2">Uncharacterized protein</fullName>
    </submittedName>
</protein>
<evidence type="ECO:0000313" key="2">
    <source>
        <dbReference type="EMBL" id="KAJ7020832.1"/>
    </source>
</evidence>
<sequence>MFPSLTRQTSRAPGTSPQLPPRLGFPPTRPATAKPPAPSTLATPYPPPPPSKFGYPPLITTRRAHCNPSSAYSLVLGGLRRRRSQSQRPVSPRSLRPGSTPAAYAPTPPSHKRATRLPIAPPLAMTSAPLARNRRSCCSAGPPTCTSRSKEI</sequence>
<organism evidence="2 3">
    <name type="scientific">Mycena alexandri</name>
    <dbReference type="NCBI Taxonomy" id="1745969"/>
    <lineage>
        <taxon>Eukaryota</taxon>
        <taxon>Fungi</taxon>
        <taxon>Dikarya</taxon>
        <taxon>Basidiomycota</taxon>
        <taxon>Agaricomycotina</taxon>
        <taxon>Agaricomycetes</taxon>
        <taxon>Agaricomycetidae</taxon>
        <taxon>Agaricales</taxon>
        <taxon>Marasmiineae</taxon>
        <taxon>Mycenaceae</taxon>
        <taxon>Mycena</taxon>
    </lineage>
</organism>
<dbReference type="AlphaFoldDB" id="A0AAD6S810"/>
<dbReference type="Proteomes" id="UP001218188">
    <property type="component" value="Unassembled WGS sequence"/>
</dbReference>
<accession>A0AAD6S810</accession>
<reference evidence="2" key="1">
    <citation type="submission" date="2023-03" db="EMBL/GenBank/DDBJ databases">
        <title>Massive genome expansion in bonnet fungi (Mycena s.s.) driven by repeated elements and novel gene families across ecological guilds.</title>
        <authorList>
            <consortium name="Lawrence Berkeley National Laboratory"/>
            <person name="Harder C.B."/>
            <person name="Miyauchi S."/>
            <person name="Viragh M."/>
            <person name="Kuo A."/>
            <person name="Thoen E."/>
            <person name="Andreopoulos B."/>
            <person name="Lu D."/>
            <person name="Skrede I."/>
            <person name="Drula E."/>
            <person name="Henrissat B."/>
            <person name="Morin E."/>
            <person name="Kohler A."/>
            <person name="Barry K."/>
            <person name="LaButti K."/>
            <person name="Morin E."/>
            <person name="Salamov A."/>
            <person name="Lipzen A."/>
            <person name="Mereny Z."/>
            <person name="Hegedus B."/>
            <person name="Baldrian P."/>
            <person name="Stursova M."/>
            <person name="Weitz H."/>
            <person name="Taylor A."/>
            <person name="Grigoriev I.V."/>
            <person name="Nagy L.G."/>
            <person name="Martin F."/>
            <person name="Kauserud H."/>
        </authorList>
    </citation>
    <scope>NUCLEOTIDE SEQUENCE</scope>
    <source>
        <strain evidence="2">CBHHK200</strain>
    </source>
</reference>